<dbReference type="GeneID" id="25913987"/>
<keyword evidence="2" id="KW-1185">Reference proteome</keyword>
<name>A0A0L0FB42_9EUKA</name>
<sequence length="113" mass="12770">LSDVLASEASVEQSILQGFEELSYKTRVALGKDDEKSAWDAIFNAWAERVFAYVFERLELTLVNLHVRFEDDISGAAAYAAGVTLERLEIKSATDQWSYSPFVDLTESPYIRK</sequence>
<dbReference type="STRING" id="667725.A0A0L0FB42"/>
<dbReference type="OrthoDB" id="272810at2759"/>
<evidence type="ECO:0000313" key="1">
    <source>
        <dbReference type="EMBL" id="KNC73959.1"/>
    </source>
</evidence>
<gene>
    <name evidence="1" type="ORF">SARC_13483</name>
</gene>
<accession>A0A0L0FB42</accession>
<dbReference type="Proteomes" id="UP000054560">
    <property type="component" value="Unassembled WGS sequence"/>
</dbReference>
<evidence type="ECO:0000313" key="2">
    <source>
        <dbReference type="Proteomes" id="UP000054560"/>
    </source>
</evidence>
<proteinExistence type="predicted"/>
<dbReference type="AlphaFoldDB" id="A0A0L0FB42"/>
<dbReference type="EMBL" id="KQ244939">
    <property type="protein sequence ID" value="KNC73959.1"/>
    <property type="molecule type" value="Genomic_DNA"/>
</dbReference>
<feature type="non-terminal residue" evidence="1">
    <location>
        <position position="113"/>
    </location>
</feature>
<reference evidence="1 2" key="1">
    <citation type="submission" date="2011-02" db="EMBL/GenBank/DDBJ databases">
        <title>The Genome Sequence of Sphaeroforma arctica JP610.</title>
        <authorList>
            <consortium name="The Broad Institute Genome Sequencing Platform"/>
            <person name="Russ C."/>
            <person name="Cuomo C."/>
            <person name="Young S.K."/>
            <person name="Zeng Q."/>
            <person name="Gargeya S."/>
            <person name="Alvarado L."/>
            <person name="Berlin A."/>
            <person name="Chapman S.B."/>
            <person name="Chen Z."/>
            <person name="Freedman E."/>
            <person name="Gellesch M."/>
            <person name="Goldberg J."/>
            <person name="Griggs A."/>
            <person name="Gujja S."/>
            <person name="Heilman E."/>
            <person name="Heiman D."/>
            <person name="Howarth C."/>
            <person name="Mehta T."/>
            <person name="Neiman D."/>
            <person name="Pearson M."/>
            <person name="Roberts A."/>
            <person name="Saif S."/>
            <person name="Shea T."/>
            <person name="Shenoy N."/>
            <person name="Sisk P."/>
            <person name="Stolte C."/>
            <person name="Sykes S."/>
            <person name="White J."/>
            <person name="Yandava C."/>
            <person name="Burger G."/>
            <person name="Gray M.W."/>
            <person name="Holland P.W.H."/>
            <person name="King N."/>
            <person name="Lang F.B.F."/>
            <person name="Roger A.J."/>
            <person name="Ruiz-Trillo I."/>
            <person name="Haas B."/>
            <person name="Nusbaum C."/>
            <person name="Birren B."/>
        </authorList>
    </citation>
    <scope>NUCLEOTIDE SEQUENCE [LARGE SCALE GENOMIC DNA]</scope>
    <source>
        <strain evidence="1 2">JP610</strain>
    </source>
</reference>
<organism evidence="1 2">
    <name type="scientific">Sphaeroforma arctica JP610</name>
    <dbReference type="NCBI Taxonomy" id="667725"/>
    <lineage>
        <taxon>Eukaryota</taxon>
        <taxon>Ichthyosporea</taxon>
        <taxon>Ichthyophonida</taxon>
        <taxon>Sphaeroforma</taxon>
    </lineage>
</organism>
<feature type="non-terminal residue" evidence="1">
    <location>
        <position position="1"/>
    </location>
</feature>
<protein>
    <submittedName>
        <fullName evidence="1">Uncharacterized protein</fullName>
    </submittedName>
</protein>
<dbReference type="RefSeq" id="XP_014147861.1">
    <property type="nucleotide sequence ID" value="XM_014292386.1"/>
</dbReference>